<dbReference type="InParanoid" id="D6RNI1"/>
<sequence>MAGNGRLKPLVQVWLLSGRYFADVDAPLDPERGLISFPPGGEADVAVQKACGAHEARILASIRNATFGHVERLFRKLERKALTLASAGALDMQLGTGDRSSRDDWTKWYASGPCIPVKTCFIVSAVNGKSRERKAIQIEVRGEQTHFGHMIFSSGFVPYRNGMPGYHTSAPLELKTLGCPELEERIQVPQDPRKPAESDLRAKPKIDTRILEQTSKSRKLI</sequence>
<feature type="compositionally biased region" description="Basic and acidic residues" evidence="1">
    <location>
        <begin position="188"/>
        <end position="210"/>
    </location>
</feature>
<dbReference type="GeneID" id="9378608"/>
<reference evidence="2 3" key="1">
    <citation type="journal article" date="2010" name="Proc. Natl. Acad. Sci. U.S.A.">
        <title>Insights into evolution of multicellular fungi from the assembled chromosomes of the mushroom Coprinopsis cinerea (Coprinus cinereus).</title>
        <authorList>
            <person name="Stajich J.E."/>
            <person name="Wilke S.K."/>
            <person name="Ahren D."/>
            <person name="Au C.H."/>
            <person name="Birren B.W."/>
            <person name="Borodovsky M."/>
            <person name="Burns C."/>
            <person name="Canback B."/>
            <person name="Casselton L.A."/>
            <person name="Cheng C.K."/>
            <person name="Deng J."/>
            <person name="Dietrich F.S."/>
            <person name="Fargo D.C."/>
            <person name="Farman M.L."/>
            <person name="Gathman A.C."/>
            <person name="Goldberg J."/>
            <person name="Guigo R."/>
            <person name="Hoegger P.J."/>
            <person name="Hooker J.B."/>
            <person name="Huggins A."/>
            <person name="James T.Y."/>
            <person name="Kamada T."/>
            <person name="Kilaru S."/>
            <person name="Kodira C."/>
            <person name="Kues U."/>
            <person name="Kupfer D."/>
            <person name="Kwan H.S."/>
            <person name="Lomsadze A."/>
            <person name="Li W."/>
            <person name="Lilly W.W."/>
            <person name="Ma L.J."/>
            <person name="Mackey A.J."/>
            <person name="Manning G."/>
            <person name="Martin F."/>
            <person name="Muraguchi H."/>
            <person name="Natvig D.O."/>
            <person name="Palmerini H."/>
            <person name="Ramesh M.A."/>
            <person name="Rehmeyer C.J."/>
            <person name="Roe B.A."/>
            <person name="Shenoy N."/>
            <person name="Stanke M."/>
            <person name="Ter-Hovhannisyan V."/>
            <person name="Tunlid A."/>
            <person name="Velagapudi R."/>
            <person name="Vision T.J."/>
            <person name="Zeng Q."/>
            <person name="Zolan M.E."/>
            <person name="Pukkila P.J."/>
        </authorList>
    </citation>
    <scope>NUCLEOTIDE SEQUENCE [LARGE SCALE GENOMIC DNA]</scope>
    <source>
        <strain evidence="3">Okayama-7 / 130 / ATCC MYA-4618 / FGSC 9003</strain>
    </source>
</reference>
<accession>D6RNI1</accession>
<dbReference type="Proteomes" id="UP000001861">
    <property type="component" value="Unassembled WGS sequence"/>
</dbReference>
<evidence type="ECO:0000256" key="1">
    <source>
        <dbReference type="SAM" id="MobiDB-lite"/>
    </source>
</evidence>
<dbReference type="HOGENOM" id="CLU_1250612_0_0_1"/>
<comment type="caution">
    <text evidence="2">The sequence shown here is derived from an EMBL/GenBank/DDBJ whole genome shotgun (WGS) entry which is preliminary data.</text>
</comment>
<dbReference type="KEGG" id="cci:CC1G_14801"/>
<name>D6RNI1_COPC7</name>
<protein>
    <submittedName>
        <fullName evidence="2">Uncharacterized protein</fullName>
    </submittedName>
</protein>
<dbReference type="RefSeq" id="XP_002910822.1">
    <property type="nucleotide sequence ID" value="XM_002910776.1"/>
</dbReference>
<dbReference type="EMBL" id="AACS02000007">
    <property type="protein sequence ID" value="EFI27328.1"/>
    <property type="molecule type" value="Genomic_DNA"/>
</dbReference>
<dbReference type="VEuPathDB" id="FungiDB:CC1G_14801"/>
<evidence type="ECO:0000313" key="2">
    <source>
        <dbReference type="EMBL" id="EFI27328.1"/>
    </source>
</evidence>
<feature type="region of interest" description="Disordered" evidence="1">
    <location>
        <begin position="188"/>
        <end position="221"/>
    </location>
</feature>
<dbReference type="AlphaFoldDB" id="D6RNI1"/>
<proteinExistence type="predicted"/>
<keyword evidence="3" id="KW-1185">Reference proteome</keyword>
<gene>
    <name evidence="2" type="ORF">CC1G_14801</name>
</gene>
<organism evidence="2 3">
    <name type="scientific">Coprinopsis cinerea (strain Okayama-7 / 130 / ATCC MYA-4618 / FGSC 9003)</name>
    <name type="common">Inky cap fungus</name>
    <name type="synonym">Hormographiella aspergillata</name>
    <dbReference type="NCBI Taxonomy" id="240176"/>
    <lineage>
        <taxon>Eukaryota</taxon>
        <taxon>Fungi</taxon>
        <taxon>Dikarya</taxon>
        <taxon>Basidiomycota</taxon>
        <taxon>Agaricomycotina</taxon>
        <taxon>Agaricomycetes</taxon>
        <taxon>Agaricomycetidae</taxon>
        <taxon>Agaricales</taxon>
        <taxon>Agaricineae</taxon>
        <taxon>Psathyrellaceae</taxon>
        <taxon>Coprinopsis</taxon>
    </lineage>
</organism>
<evidence type="ECO:0000313" key="3">
    <source>
        <dbReference type="Proteomes" id="UP000001861"/>
    </source>
</evidence>